<dbReference type="AlphaFoldDB" id="A0A2W1BUZ8"/>
<evidence type="ECO:0000313" key="2">
    <source>
        <dbReference type="EMBL" id="PZC76476.1"/>
    </source>
</evidence>
<dbReference type="EMBL" id="KZ149956">
    <property type="protein sequence ID" value="PZC76476.1"/>
    <property type="molecule type" value="Genomic_DNA"/>
</dbReference>
<keyword evidence="3" id="KW-1185">Reference proteome</keyword>
<proteinExistence type="predicted"/>
<evidence type="ECO:0000256" key="1">
    <source>
        <dbReference type="SAM" id="MobiDB-lite"/>
    </source>
</evidence>
<organism evidence="2 3">
    <name type="scientific">Helicoverpa armigera</name>
    <name type="common">Cotton bollworm</name>
    <name type="synonym">Heliothis armigera</name>
    <dbReference type="NCBI Taxonomy" id="29058"/>
    <lineage>
        <taxon>Eukaryota</taxon>
        <taxon>Metazoa</taxon>
        <taxon>Ecdysozoa</taxon>
        <taxon>Arthropoda</taxon>
        <taxon>Hexapoda</taxon>
        <taxon>Insecta</taxon>
        <taxon>Pterygota</taxon>
        <taxon>Neoptera</taxon>
        <taxon>Endopterygota</taxon>
        <taxon>Lepidoptera</taxon>
        <taxon>Glossata</taxon>
        <taxon>Ditrysia</taxon>
        <taxon>Noctuoidea</taxon>
        <taxon>Noctuidae</taxon>
        <taxon>Heliothinae</taxon>
        <taxon>Helicoverpa</taxon>
    </lineage>
</organism>
<gene>
    <name evidence="2" type="primary">HaOG204537</name>
    <name evidence="2" type="ORF">B5X24_HaOG204537</name>
</gene>
<dbReference type="Proteomes" id="UP000249218">
    <property type="component" value="Unassembled WGS sequence"/>
</dbReference>
<feature type="compositionally biased region" description="Basic and acidic residues" evidence="1">
    <location>
        <begin position="45"/>
        <end position="63"/>
    </location>
</feature>
<name>A0A2W1BUZ8_HELAM</name>
<protein>
    <submittedName>
        <fullName evidence="2">Uncharacterized protein</fullName>
    </submittedName>
</protein>
<evidence type="ECO:0000313" key="3">
    <source>
        <dbReference type="Proteomes" id="UP000249218"/>
    </source>
</evidence>
<accession>A0A2W1BUZ8</accession>
<feature type="region of interest" description="Disordered" evidence="1">
    <location>
        <begin position="38"/>
        <end position="63"/>
    </location>
</feature>
<sequence length="127" mass="13893">MRYRSRPINALSSGGIAREADCGALKHHSSVQCAVQTPNKPISVRRAEPRPAPHERRAGGHKHELSKINSCLSFTLDLQNKNCPHTTDAVTSPQQLDQFVTLCICVSVHKMRAVAVCAVDNFSPSHV</sequence>
<reference evidence="2 3" key="1">
    <citation type="journal article" date="2017" name="BMC Biol.">
        <title>Genomic innovations, transcriptional plasticity and gene loss underlying the evolution and divergence of two highly polyphagous and invasive Helicoverpa pest species.</title>
        <authorList>
            <person name="Pearce S.L."/>
            <person name="Clarke D.F."/>
            <person name="East P.D."/>
            <person name="Elfekih S."/>
            <person name="Gordon K.H."/>
            <person name="Jermiin L.S."/>
            <person name="McGaughran A."/>
            <person name="Oakeshott J.G."/>
            <person name="Papanikolaou A."/>
            <person name="Perera O.P."/>
            <person name="Rane R.V."/>
            <person name="Richards S."/>
            <person name="Tay W.T."/>
            <person name="Walsh T.K."/>
            <person name="Anderson A."/>
            <person name="Anderson C.J."/>
            <person name="Asgari S."/>
            <person name="Board P.G."/>
            <person name="Bretschneider A."/>
            <person name="Campbell P.M."/>
            <person name="Chertemps T."/>
            <person name="Christeller J.T."/>
            <person name="Coppin C.W."/>
            <person name="Downes S.J."/>
            <person name="Duan G."/>
            <person name="Farnsworth C.A."/>
            <person name="Good R.T."/>
            <person name="Han L.B."/>
            <person name="Han Y.C."/>
            <person name="Hatje K."/>
            <person name="Horne I."/>
            <person name="Huang Y.P."/>
            <person name="Hughes D.S."/>
            <person name="Jacquin-Joly E."/>
            <person name="James W."/>
            <person name="Jhangiani S."/>
            <person name="Kollmar M."/>
            <person name="Kuwar S.S."/>
            <person name="Li S."/>
            <person name="Liu N.Y."/>
            <person name="Maibeche M.T."/>
            <person name="Miller J.R."/>
            <person name="Montagne N."/>
            <person name="Perry T."/>
            <person name="Qu J."/>
            <person name="Song S.V."/>
            <person name="Sutton G.G."/>
            <person name="Vogel H."/>
            <person name="Walenz B.P."/>
            <person name="Xu W."/>
            <person name="Zhang H.J."/>
            <person name="Zou Z."/>
            <person name="Batterham P."/>
            <person name="Edwards O.R."/>
            <person name="Feyereisen R."/>
            <person name="Gibbs R.A."/>
            <person name="Heckel D.G."/>
            <person name="McGrath A."/>
            <person name="Robin C."/>
            <person name="Scherer S.E."/>
            <person name="Worley K.C."/>
            <person name="Wu Y.D."/>
        </authorList>
    </citation>
    <scope>NUCLEOTIDE SEQUENCE [LARGE SCALE GENOMIC DNA]</scope>
    <source>
        <strain evidence="2">Harm_GR_Male_#8</strain>
        <tissue evidence="2">Whole organism</tissue>
    </source>
</reference>